<evidence type="ECO:0000256" key="1">
    <source>
        <dbReference type="SAM" id="MobiDB-lite"/>
    </source>
</evidence>
<organism evidence="3 4">
    <name type="scientific">Heracleum sosnowskyi</name>
    <dbReference type="NCBI Taxonomy" id="360622"/>
    <lineage>
        <taxon>Eukaryota</taxon>
        <taxon>Viridiplantae</taxon>
        <taxon>Streptophyta</taxon>
        <taxon>Embryophyta</taxon>
        <taxon>Tracheophyta</taxon>
        <taxon>Spermatophyta</taxon>
        <taxon>Magnoliopsida</taxon>
        <taxon>eudicotyledons</taxon>
        <taxon>Gunneridae</taxon>
        <taxon>Pentapetalae</taxon>
        <taxon>asterids</taxon>
        <taxon>campanulids</taxon>
        <taxon>Apiales</taxon>
        <taxon>Apiaceae</taxon>
        <taxon>Apioideae</taxon>
        <taxon>apioid superclade</taxon>
        <taxon>Tordylieae</taxon>
        <taxon>Tordyliinae</taxon>
        <taxon>Heracleum</taxon>
    </lineage>
</organism>
<dbReference type="Gene3D" id="2.40.50.140">
    <property type="entry name" value="Nucleic acid-binding proteins"/>
    <property type="match status" value="1"/>
</dbReference>
<evidence type="ECO:0000313" key="4">
    <source>
        <dbReference type="Proteomes" id="UP001237642"/>
    </source>
</evidence>
<gene>
    <name evidence="3" type="ORF">POM88_036401</name>
</gene>
<dbReference type="PANTHER" id="PTHR47165">
    <property type="entry name" value="OS03G0429900 PROTEIN"/>
    <property type="match status" value="1"/>
</dbReference>
<feature type="compositionally biased region" description="Polar residues" evidence="1">
    <location>
        <begin position="231"/>
        <end position="240"/>
    </location>
</feature>
<sequence length="286" mass="32271">MIDADDSERKIIIMASTKVVTWKGAVQIKSLPSTKVYLNSDDEATEIMREKEVICRVKITKIIEEYNWYYTLCHHCEKEVNKIDATFKCLLCPRSLPVPDKRFKVLMLVADGTETSNMILQDLPAKKFLNTTAATLSRELKKKKAADTFPEELKAIVGKEFTFTITLNEENILNNSDIFYVSDLHQQVSILDSESQSYSTINLDDGFNSQEGDATPSNSKGSIKLIKKTPGTENSSNKSSELSCQQRCGVPVVCSDVLSKFVKFKWLRNESTQRIVKECKVEDSGQ</sequence>
<protein>
    <recommendedName>
        <fullName evidence="2">Replication factor A C-terminal domain-containing protein</fullName>
    </recommendedName>
</protein>
<dbReference type="Pfam" id="PF08646">
    <property type="entry name" value="Rep_fac-A_C"/>
    <property type="match status" value="1"/>
</dbReference>
<name>A0AAD8MF08_9APIA</name>
<dbReference type="InterPro" id="IPR012340">
    <property type="entry name" value="NA-bd_OB-fold"/>
</dbReference>
<dbReference type="Proteomes" id="UP001237642">
    <property type="component" value="Unassembled WGS sequence"/>
</dbReference>
<reference evidence="3" key="1">
    <citation type="submission" date="2023-02" db="EMBL/GenBank/DDBJ databases">
        <title>Genome of toxic invasive species Heracleum sosnowskyi carries increased number of genes despite the absence of recent whole-genome duplications.</title>
        <authorList>
            <person name="Schelkunov M."/>
            <person name="Shtratnikova V."/>
            <person name="Makarenko M."/>
            <person name="Klepikova A."/>
            <person name="Omelchenko D."/>
            <person name="Novikova G."/>
            <person name="Obukhova E."/>
            <person name="Bogdanov V."/>
            <person name="Penin A."/>
            <person name="Logacheva M."/>
        </authorList>
    </citation>
    <scope>NUCLEOTIDE SEQUENCE</scope>
    <source>
        <strain evidence="3">Hsosn_3</strain>
        <tissue evidence="3">Leaf</tissue>
    </source>
</reference>
<reference evidence="3" key="2">
    <citation type="submission" date="2023-05" db="EMBL/GenBank/DDBJ databases">
        <authorList>
            <person name="Schelkunov M.I."/>
        </authorList>
    </citation>
    <scope>NUCLEOTIDE SEQUENCE</scope>
    <source>
        <strain evidence="3">Hsosn_3</strain>
        <tissue evidence="3">Leaf</tissue>
    </source>
</reference>
<dbReference type="EMBL" id="JAUIZM010000008">
    <property type="protein sequence ID" value="KAK1370309.1"/>
    <property type="molecule type" value="Genomic_DNA"/>
</dbReference>
<dbReference type="InterPro" id="IPR013955">
    <property type="entry name" value="Rep_factor-A_C"/>
</dbReference>
<proteinExistence type="predicted"/>
<evidence type="ECO:0000313" key="3">
    <source>
        <dbReference type="EMBL" id="KAK1370309.1"/>
    </source>
</evidence>
<dbReference type="SUPFAM" id="SSF50249">
    <property type="entry name" value="Nucleic acid-binding proteins"/>
    <property type="match status" value="1"/>
</dbReference>
<accession>A0AAD8MF08</accession>
<feature type="region of interest" description="Disordered" evidence="1">
    <location>
        <begin position="207"/>
        <end position="240"/>
    </location>
</feature>
<dbReference type="AlphaFoldDB" id="A0AAD8MF08"/>
<dbReference type="PANTHER" id="PTHR47165:SF4">
    <property type="entry name" value="OS03G0429900 PROTEIN"/>
    <property type="match status" value="1"/>
</dbReference>
<feature type="compositionally biased region" description="Polar residues" evidence="1">
    <location>
        <begin position="207"/>
        <end position="221"/>
    </location>
</feature>
<keyword evidence="4" id="KW-1185">Reference proteome</keyword>
<comment type="caution">
    <text evidence="3">The sequence shown here is derived from an EMBL/GenBank/DDBJ whole genome shotgun (WGS) entry which is preliminary data.</text>
</comment>
<evidence type="ECO:0000259" key="2">
    <source>
        <dbReference type="Pfam" id="PF08646"/>
    </source>
</evidence>
<feature type="domain" description="Replication factor A C-terminal" evidence="2">
    <location>
        <begin position="58"/>
        <end position="175"/>
    </location>
</feature>